<dbReference type="InterPro" id="IPR013784">
    <property type="entry name" value="Carb-bd-like_fold"/>
</dbReference>
<dbReference type="GO" id="GO:0047389">
    <property type="term" value="F:glycerophosphocholine phosphodiesterase activity"/>
    <property type="evidence" value="ECO:0007669"/>
    <property type="project" value="TreeGrafter"/>
</dbReference>
<organism evidence="5">
    <name type="scientific">Nyssomyia neivai</name>
    <dbReference type="NCBI Taxonomy" id="330878"/>
    <lineage>
        <taxon>Eukaryota</taxon>
        <taxon>Metazoa</taxon>
        <taxon>Ecdysozoa</taxon>
        <taxon>Arthropoda</taxon>
        <taxon>Hexapoda</taxon>
        <taxon>Insecta</taxon>
        <taxon>Pterygota</taxon>
        <taxon>Neoptera</taxon>
        <taxon>Endopterygota</taxon>
        <taxon>Diptera</taxon>
        <taxon>Nematocera</taxon>
        <taxon>Psychodoidea</taxon>
        <taxon>Psychodidae</taxon>
        <taxon>Nyssomyia</taxon>
    </lineage>
</organism>
<dbReference type="GO" id="GO:2001070">
    <property type="term" value="F:starch binding"/>
    <property type="evidence" value="ECO:0007669"/>
    <property type="project" value="InterPro"/>
</dbReference>
<evidence type="ECO:0000313" key="5">
    <source>
        <dbReference type="EMBL" id="JAV04052.1"/>
    </source>
</evidence>
<feature type="domain" description="GP-PDE" evidence="4">
    <location>
        <begin position="348"/>
        <end position="642"/>
    </location>
</feature>
<dbReference type="Pfam" id="PF03009">
    <property type="entry name" value="GDPD"/>
    <property type="match status" value="1"/>
</dbReference>
<dbReference type="InterPro" id="IPR030395">
    <property type="entry name" value="GP_PDE_dom"/>
</dbReference>
<comment type="similarity">
    <text evidence="1">Belongs to the glycerophosphoryl diester phosphodiesterase family.</text>
</comment>
<keyword evidence="2" id="KW-0378">Hydrolase</keyword>
<dbReference type="Gene3D" id="3.20.20.190">
    <property type="entry name" value="Phosphatidylinositol (PI) phosphodiesterase"/>
    <property type="match status" value="1"/>
</dbReference>
<dbReference type="PANTHER" id="PTHR22958:SF1">
    <property type="entry name" value="GLYCEROPHOSPHOCHOLINE PHOSPHODIESTERASE GPCPD1"/>
    <property type="match status" value="1"/>
</dbReference>
<dbReference type="Gene3D" id="2.60.40.10">
    <property type="entry name" value="Immunoglobulins"/>
    <property type="match status" value="1"/>
</dbReference>
<dbReference type="SMART" id="SM01065">
    <property type="entry name" value="CBM_2"/>
    <property type="match status" value="1"/>
</dbReference>
<dbReference type="FunFam" id="3.20.20.190:FF:000032">
    <property type="entry name" value="Glycerophosphoryl diester phosphodiesterase, putative"/>
    <property type="match status" value="1"/>
</dbReference>
<dbReference type="Pfam" id="PF25329">
    <property type="entry name" value="C2_GDE1"/>
    <property type="match status" value="1"/>
</dbReference>
<dbReference type="InterPro" id="IPR017946">
    <property type="entry name" value="PLC-like_Pdiesterase_TIM-brl"/>
</dbReference>
<dbReference type="PROSITE" id="PS51704">
    <property type="entry name" value="GP_PDE"/>
    <property type="match status" value="1"/>
</dbReference>
<dbReference type="SUPFAM" id="SSF49452">
    <property type="entry name" value="Starch-binding domain-like"/>
    <property type="match status" value="1"/>
</dbReference>
<feature type="domain" description="CBM20" evidence="3">
    <location>
        <begin position="31"/>
        <end position="144"/>
    </location>
</feature>
<dbReference type="InterPro" id="IPR051578">
    <property type="entry name" value="GDPD"/>
</dbReference>
<dbReference type="InterPro" id="IPR013783">
    <property type="entry name" value="Ig-like_fold"/>
</dbReference>
<dbReference type="InterPro" id="IPR002044">
    <property type="entry name" value="CBM20"/>
</dbReference>
<dbReference type="PANTHER" id="PTHR22958">
    <property type="entry name" value="GLYCEROPHOSPHORYL DIESTER PHOSPHODIESTERASE"/>
    <property type="match status" value="1"/>
</dbReference>
<dbReference type="AlphaFoldDB" id="A0A1L8DC78"/>
<evidence type="ECO:0000256" key="1">
    <source>
        <dbReference type="ARBA" id="ARBA00007277"/>
    </source>
</evidence>
<dbReference type="Pfam" id="PF00686">
    <property type="entry name" value="CBM_20"/>
    <property type="match status" value="1"/>
</dbReference>
<evidence type="ECO:0000256" key="2">
    <source>
        <dbReference type="ARBA" id="ARBA00022801"/>
    </source>
</evidence>
<dbReference type="PROSITE" id="PS51166">
    <property type="entry name" value="CBM20"/>
    <property type="match status" value="1"/>
</dbReference>
<evidence type="ECO:0008006" key="6">
    <source>
        <dbReference type="Google" id="ProtNLM"/>
    </source>
</evidence>
<reference evidence="5" key="1">
    <citation type="submission" date="2016-12" db="EMBL/GenBank/DDBJ databases">
        <title>An insight into the sialome and mialome of the sand fly, Nyssomyia neivai.</title>
        <authorList>
            <person name="Sebastian V."/>
            <person name="Goulart T.M."/>
            <person name="Oliveira W."/>
            <person name="Calvo E."/>
            <person name="Oliveira L.F."/>
            <person name="Pinto M.C."/>
            <person name="Rosselino A.M."/>
            <person name="Ribeiro J.M."/>
        </authorList>
    </citation>
    <scope>NUCLEOTIDE SEQUENCE</scope>
</reference>
<sequence>MHRWWFMDDCNKSKENDVATFTAPRSRPIVPRQLDDRKWTYKVHIPVQLDKNEIIAITGDCEQLGNWKPNDIFLMERVEESDIWVAVVDIPSQRIINYRYLICAIDPTTQSVHVRQWETHLIPRSIPAVTDALESFDTFGDYGGLQKIDRGWLTTETIFQFSFYNNPFRLTGKAKNKLIYVKLTPMNLRVSSEAQDIAAVLEESLSNDTRENGTEQPAYAFTECVSLCSDEAKLEPVPQFGRAYHPDDILTFHITVTEPENVAYLIDLYTYSSRACTEEPPRHIGYHYILPNLLKKSEGQLELSVTCASKHRPLGMMRIEYVKISPLNEQKFNLKTSFIRYWNPRWKGLEIGHRGSGTSFKSKDGNLIRENTIASLKNACAHGADMVEFDVQLSKDLVPVIYHDFSVYVCLKRKTQIDTNDMLELPMAELTLEQLHNLKVYHVEEGKSREPRFFDEDLDEHQPFPTLAKALETIDPHVGFNVEVKWSMRYADGTWDINVTTDKNLYVDSILKVVLNHAADRRIVFSCFDPDICTMLRFKQNLYPVMFLTCGDTARYPKYYDPRCNAHSTAIKSACAMELLGIVGNSEDLLKNQESIQQTIDNGLIIFCWGEENNCSNTIRHLKNLGLHAIIYDKMDVFSTKERKESIFLLEARESQKELLKNLHEENKKEILDKLATVAE</sequence>
<dbReference type="InterPro" id="IPR057506">
    <property type="entry name" value="C2_GPCPD1"/>
</dbReference>
<dbReference type="GO" id="GO:0046475">
    <property type="term" value="P:glycerophospholipid catabolic process"/>
    <property type="evidence" value="ECO:0007669"/>
    <property type="project" value="TreeGrafter"/>
</dbReference>
<name>A0A1L8DC78_9DIPT</name>
<proteinExistence type="inferred from homology"/>
<evidence type="ECO:0000259" key="4">
    <source>
        <dbReference type="PROSITE" id="PS51704"/>
    </source>
</evidence>
<dbReference type="EMBL" id="GFDF01010032">
    <property type="protein sequence ID" value="JAV04052.1"/>
    <property type="molecule type" value="Transcribed_RNA"/>
</dbReference>
<accession>A0A1L8DC78</accession>
<evidence type="ECO:0000259" key="3">
    <source>
        <dbReference type="PROSITE" id="PS51166"/>
    </source>
</evidence>
<protein>
    <recommendedName>
        <fullName evidence="6">GP-PDE domain-containing protein</fullName>
    </recommendedName>
</protein>
<dbReference type="SUPFAM" id="SSF51695">
    <property type="entry name" value="PLC-like phosphodiesterases"/>
    <property type="match status" value="1"/>
</dbReference>